<protein>
    <submittedName>
        <fullName evidence="1">Uncharacterized protein</fullName>
    </submittedName>
</protein>
<comment type="caution">
    <text evidence="1">The sequence shown here is derived from an EMBL/GenBank/DDBJ whole genome shotgun (WGS) entry which is preliminary data.</text>
</comment>
<dbReference type="EMBL" id="MCIA01000035">
    <property type="protein sequence ID" value="RKD28122.1"/>
    <property type="molecule type" value="Genomic_DNA"/>
</dbReference>
<organism evidence="1 2">
    <name type="scientific">Lacrimispora algidixylanolytica</name>
    <dbReference type="NCBI Taxonomy" id="94868"/>
    <lineage>
        <taxon>Bacteria</taxon>
        <taxon>Bacillati</taxon>
        <taxon>Bacillota</taxon>
        <taxon>Clostridia</taxon>
        <taxon>Lachnospirales</taxon>
        <taxon>Lachnospiraceae</taxon>
        <taxon>Lacrimispora</taxon>
    </lineage>
</organism>
<accession>A0A419SSJ0</accession>
<evidence type="ECO:0000313" key="2">
    <source>
        <dbReference type="Proteomes" id="UP000284277"/>
    </source>
</evidence>
<proteinExistence type="predicted"/>
<dbReference type="AlphaFoldDB" id="A0A419SSJ0"/>
<reference evidence="1 2" key="1">
    <citation type="submission" date="2016-08" db="EMBL/GenBank/DDBJ databases">
        <title>A new outlook on sporulation: Clostridium algidixylanolyticum.</title>
        <authorList>
            <person name="Poppleton D.I."/>
            <person name="Gribaldo S."/>
        </authorList>
    </citation>
    <scope>NUCLEOTIDE SEQUENCE [LARGE SCALE GENOMIC DNA]</scope>
    <source>
        <strain evidence="1 2">SPL73</strain>
    </source>
</reference>
<sequence length="84" mass="9578">MQLQNALLPFRNGPFQAVLQEGDCAHAQLSLFNCWLQSLFDYVYNTTMLDTEGNTEKIRNVFYFSKIMNAATMLPKAIGPLLFL</sequence>
<evidence type="ECO:0000313" key="1">
    <source>
        <dbReference type="EMBL" id="RKD28122.1"/>
    </source>
</evidence>
<gene>
    <name evidence="1" type="ORF">BET01_11290</name>
</gene>
<name>A0A419SSJ0_9FIRM</name>
<keyword evidence="2" id="KW-1185">Reference proteome</keyword>
<dbReference type="Proteomes" id="UP000284277">
    <property type="component" value="Unassembled WGS sequence"/>
</dbReference>